<sequence>MVAAKPPVEPVKIQTLCSEICREQSSGVTTTAAGGHEREALRN</sequence>
<gene>
    <name evidence="2" type="ORF">AVDCRST_MAG37-1397</name>
</gene>
<protein>
    <submittedName>
        <fullName evidence="2">Uncharacterized protein</fullName>
    </submittedName>
</protein>
<accession>A0A6J4QM29</accession>
<proteinExistence type="predicted"/>
<feature type="region of interest" description="Disordered" evidence="1">
    <location>
        <begin position="24"/>
        <end position="43"/>
    </location>
</feature>
<evidence type="ECO:0000256" key="1">
    <source>
        <dbReference type="SAM" id="MobiDB-lite"/>
    </source>
</evidence>
<evidence type="ECO:0000313" key="2">
    <source>
        <dbReference type="EMBL" id="CAA9441122.1"/>
    </source>
</evidence>
<organism evidence="2">
    <name type="scientific">uncultured Rubrobacteraceae bacterium</name>
    <dbReference type="NCBI Taxonomy" id="349277"/>
    <lineage>
        <taxon>Bacteria</taxon>
        <taxon>Bacillati</taxon>
        <taxon>Actinomycetota</taxon>
        <taxon>Rubrobacteria</taxon>
        <taxon>Rubrobacterales</taxon>
        <taxon>Rubrobacteraceae</taxon>
        <taxon>environmental samples</taxon>
    </lineage>
</organism>
<dbReference type="EMBL" id="CADCVD010000057">
    <property type="protein sequence ID" value="CAA9441122.1"/>
    <property type="molecule type" value="Genomic_DNA"/>
</dbReference>
<reference evidence="2" key="1">
    <citation type="submission" date="2020-02" db="EMBL/GenBank/DDBJ databases">
        <authorList>
            <person name="Meier V. D."/>
        </authorList>
    </citation>
    <scope>NUCLEOTIDE SEQUENCE</scope>
    <source>
        <strain evidence="2">AVDCRST_MAG37</strain>
    </source>
</reference>
<dbReference type="AlphaFoldDB" id="A0A6J4QM29"/>
<name>A0A6J4QM29_9ACTN</name>